<name>A0ABY9REW1_9BURK</name>
<dbReference type="SUPFAM" id="SSF109604">
    <property type="entry name" value="HD-domain/PDEase-like"/>
    <property type="match status" value="1"/>
</dbReference>
<evidence type="ECO:0000256" key="1">
    <source>
        <dbReference type="ARBA" id="ARBA00022801"/>
    </source>
</evidence>
<dbReference type="InterPro" id="IPR048950">
    <property type="entry name" value="Ppx_GppA_C"/>
</dbReference>
<reference evidence="4" key="1">
    <citation type="submission" date="2023-09" db="EMBL/GenBank/DDBJ databases">
        <title>Undibacterium sp. 20NA77.5 isolated from freshwater.</title>
        <authorList>
            <person name="Le V."/>
            <person name="Ko S.-R."/>
            <person name="Ahn C.-Y."/>
            <person name="Oh H.-M."/>
        </authorList>
    </citation>
    <scope>NUCLEOTIDE SEQUENCE</scope>
    <source>
        <strain evidence="4">20NA77.5</strain>
    </source>
</reference>
<evidence type="ECO:0000259" key="3">
    <source>
        <dbReference type="Pfam" id="PF21447"/>
    </source>
</evidence>
<accession>A0ABY9REW1</accession>
<dbReference type="Proteomes" id="UP001181355">
    <property type="component" value="Chromosome"/>
</dbReference>
<dbReference type="InterPro" id="IPR050273">
    <property type="entry name" value="GppA/Ppx_hydrolase"/>
</dbReference>
<dbReference type="InterPro" id="IPR003695">
    <property type="entry name" value="Ppx_GppA_N"/>
</dbReference>
<dbReference type="EMBL" id="CP133720">
    <property type="protein sequence ID" value="WMW79757.1"/>
    <property type="molecule type" value="Genomic_DNA"/>
</dbReference>
<protein>
    <submittedName>
        <fullName evidence="4">Ppx/GppA phosphatase family protein</fullName>
    </submittedName>
</protein>
<dbReference type="PANTHER" id="PTHR30005:SF0">
    <property type="entry name" value="RETROGRADE REGULATION PROTEIN 2"/>
    <property type="match status" value="1"/>
</dbReference>
<dbReference type="Gene3D" id="3.30.420.40">
    <property type="match status" value="1"/>
</dbReference>
<dbReference type="Pfam" id="PF21447">
    <property type="entry name" value="Ppx-GppA_III"/>
    <property type="match status" value="1"/>
</dbReference>
<dbReference type="Pfam" id="PF02541">
    <property type="entry name" value="Ppx-GppA"/>
    <property type="match status" value="1"/>
</dbReference>
<dbReference type="InterPro" id="IPR030673">
    <property type="entry name" value="PyroPPase_GppA_Ppx"/>
</dbReference>
<gene>
    <name evidence="4" type="ORF">RF679_13990</name>
</gene>
<evidence type="ECO:0000313" key="5">
    <source>
        <dbReference type="Proteomes" id="UP001181355"/>
    </source>
</evidence>
<dbReference type="RefSeq" id="WP_309481252.1">
    <property type="nucleotide sequence ID" value="NZ_CP133720.1"/>
</dbReference>
<feature type="domain" description="Ppx/GppA phosphatase C-terminal" evidence="3">
    <location>
        <begin position="305"/>
        <end position="468"/>
    </location>
</feature>
<dbReference type="SUPFAM" id="SSF53067">
    <property type="entry name" value="Actin-like ATPase domain"/>
    <property type="match status" value="2"/>
</dbReference>
<keyword evidence="1" id="KW-0378">Hydrolase</keyword>
<sequence length="486" mass="53733">MFAAVDLGSNSFRLHIGSHDGQTMRVLKSAREPIRLGAGLDNKGCLTPEAMDRAVSCLQRFKELLASYDDIEVRCVATNTVRIAKNAAEFLPMAEAALGHPIEVISGEEEGRLIYLGVSHTLAIPTERRLVIDIGGGSTEIILGRGHEIAKVESFGMGTVKHSSVYFPDGVITAAGFDSAVLSVRSILEDAKSGFQPEFWRNAYGSSGTVRAISDALLKNGFGDAEVSLPKLLALRDYCIQKGRIDALNLAGIKPERVAMVIGGLSILIGLFQELNIQVMQPIEAGLRMGVMWDLQLRSSKRDRRDQAVHDFLDLFRADMARAKSAAELAQLIFTQLKPTNEQLQRYVYWSGLMHEVGLAVSHTGFHKHSSYLVEHADIVGFTTREQKLMSRLVLSQKGNLRKLGDALGDPDFTKAVLALRLAVTFMHTKIVLDVSDIRIKMKRGIELELTQSWVDLHPTVAYWLQKEIEVWREVGVDFVVRANPS</sequence>
<evidence type="ECO:0000259" key="2">
    <source>
        <dbReference type="Pfam" id="PF02541"/>
    </source>
</evidence>
<dbReference type="PIRSF" id="PIRSF001267">
    <property type="entry name" value="Pyrophosphatase_GppA_Ppx"/>
    <property type="match status" value="1"/>
</dbReference>
<evidence type="ECO:0000313" key="4">
    <source>
        <dbReference type="EMBL" id="WMW79757.1"/>
    </source>
</evidence>
<proteinExistence type="predicted"/>
<dbReference type="InterPro" id="IPR043129">
    <property type="entry name" value="ATPase_NBD"/>
</dbReference>
<dbReference type="PANTHER" id="PTHR30005">
    <property type="entry name" value="EXOPOLYPHOSPHATASE"/>
    <property type="match status" value="1"/>
</dbReference>
<feature type="domain" description="Ppx/GppA phosphatase N-terminal" evidence="2">
    <location>
        <begin position="18"/>
        <end position="297"/>
    </location>
</feature>
<keyword evidence="5" id="KW-1185">Reference proteome</keyword>
<dbReference type="Gene3D" id="1.10.3210.10">
    <property type="entry name" value="Hypothetical protein af1432"/>
    <property type="match status" value="1"/>
</dbReference>
<organism evidence="4 5">
    <name type="scientific">Undibacterium cyanobacteriorum</name>
    <dbReference type="NCBI Taxonomy" id="3073561"/>
    <lineage>
        <taxon>Bacteria</taxon>
        <taxon>Pseudomonadati</taxon>
        <taxon>Pseudomonadota</taxon>
        <taxon>Betaproteobacteria</taxon>
        <taxon>Burkholderiales</taxon>
        <taxon>Oxalobacteraceae</taxon>
        <taxon>Undibacterium</taxon>
    </lineage>
</organism>
<dbReference type="CDD" id="cd24053">
    <property type="entry name" value="ASKHA_NBD_EcPPX-GppA-like"/>
    <property type="match status" value="1"/>
</dbReference>
<dbReference type="Gene3D" id="3.30.420.150">
    <property type="entry name" value="Exopolyphosphatase. Domain 2"/>
    <property type="match status" value="1"/>
</dbReference>